<dbReference type="AlphaFoldDB" id="D6GVL8"/>
<gene>
    <name evidence="1" type="ORF">BJBARM5_0531</name>
</gene>
<sequence>MKMLETPEQRKIKEVEEEEIEKALSKMSIEDIETLCAREDIKPIKAPKKDSRLANRYVEYLKGKISIKAIFDYAHEQKIDIIDIEDDYEKRTAAIRENFEEDYSPESIDRDFEDFLRTISMKFSPVKCNNDEGLQLQLAQFIKTYFPSKSVTINSETTEGTISILIDSEYGLLPLIASDREELRKMVGTIEDYTKVCTESSVVAFDTGKLPSIEIEEYAREVVGLGAYFTVINQYVMRKKTGVEK</sequence>
<reference evidence="1 2" key="1">
    <citation type="journal article" date="2010" name="Proc. Natl. Acad. Sci. U.S.A.">
        <title>Enigmatic, ultrasmall, uncultivated Archaea.</title>
        <authorList>
            <person name="Baker B.J."/>
            <person name="Comolli L.R."/>
            <person name="Dick G.J."/>
            <person name="Hauser L.J."/>
            <person name="Hyatt D."/>
            <person name="Dill B.D."/>
            <person name="Land M.L."/>
            <person name="Verberkmoes N.C."/>
            <person name="Hettich R.L."/>
            <person name="Banfield J.F."/>
        </authorList>
    </citation>
    <scope>NUCLEOTIDE SEQUENCE [LARGE SCALE GENOMIC DNA]</scope>
</reference>
<protein>
    <submittedName>
        <fullName evidence="1">Uncharacterized protein</fullName>
    </submittedName>
</protein>
<accession>D6GVL8</accession>
<organism evidence="1 2">
    <name type="scientific">Candidatus Parvarchaeum acidophilus ARMAN-5</name>
    <dbReference type="NCBI Taxonomy" id="662762"/>
    <lineage>
        <taxon>Archaea</taxon>
        <taxon>Candidatus Parvarchaeota</taxon>
        <taxon>Candidatus Parvarchaeum</taxon>
    </lineage>
</organism>
<dbReference type="Proteomes" id="UP000009376">
    <property type="component" value="Unassembled WGS sequence"/>
</dbReference>
<proteinExistence type="predicted"/>
<evidence type="ECO:0000313" key="1">
    <source>
        <dbReference type="EMBL" id="EFD92758.1"/>
    </source>
</evidence>
<name>D6GVL8_PARA5</name>
<evidence type="ECO:0000313" key="2">
    <source>
        <dbReference type="Proteomes" id="UP000009376"/>
    </source>
</evidence>
<dbReference type="EMBL" id="GG745554">
    <property type="protein sequence ID" value="EFD92758.1"/>
    <property type="molecule type" value="Genomic_DNA"/>
</dbReference>